<dbReference type="Pfam" id="PF01704">
    <property type="entry name" value="UDPGP"/>
    <property type="match status" value="1"/>
</dbReference>
<organism evidence="6">
    <name type="scientific">uncultured Desulfobacterium sp</name>
    <dbReference type="NCBI Taxonomy" id="201089"/>
    <lineage>
        <taxon>Bacteria</taxon>
        <taxon>Pseudomonadati</taxon>
        <taxon>Thermodesulfobacteriota</taxon>
        <taxon>Desulfobacteria</taxon>
        <taxon>Desulfobacterales</taxon>
        <taxon>Desulfobacteriaceae</taxon>
        <taxon>Desulfobacterium</taxon>
        <taxon>environmental samples</taxon>
    </lineage>
</organism>
<dbReference type="InterPro" id="IPR002618">
    <property type="entry name" value="UDPGP_fam"/>
</dbReference>
<evidence type="ECO:0008006" key="7">
    <source>
        <dbReference type="Google" id="ProtNLM"/>
    </source>
</evidence>
<evidence type="ECO:0000256" key="4">
    <source>
        <dbReference type="PIRSR" id="PIRSR000806-1"/>
    </source>
</evidence>
<reference evidence="6" key="1">
    <citation type="journal article" date="2011" name="Environ. Microbiol.">
        <title>Genomic insights into the metabolic potential of the polycyclic aromatic hydrocarbon degrading sulfate-reducing Deltaproteobacterium N47.</title>
        <authorList>
            <person name="Bergmann F."/>
            <person name="Selesi D."/>
            <person name="Weinmaier T."/>
            <person name="Tischler P."/>
            <person name="Rattei T."/>
            <person name="Meckenstock R.U."/>
        </authorList>
    </citation>
    <scope>NUCLEOTIDE SEQUENCE</scope>
</reference>
<evidence type="ECO:0000256" key="5">
    <source>
        <dbReference type="PIRSR" id="PIRSR000806-2"/>
    </source>
</evidence>
<sequence>MEHSEIKKHIAAFTEKIKKENLPQVVVDSFLYYYHKVINGERGIIFDKDIECVRENEITYSNDLSGYSDTGRKALKNTVRILLNGGLGTSMGLSKAKSLIGVRGEKTFLDIIIQQSEKNNIRLAFMNSFGTDKDTVKAMQKMNLPVFPITFLQHKYPKVLRDGFGPAVCPNNKEIEWNPPGHGDIYAALQTSGMLDKLLSEGITYAFISNSDNLGATVDEAILGYFAQNNFPFLMEVSDRTPSDLKGGHIARHINGNLILREVAQCFESELGAFRDVSCYSFFNTNNIWINLIYLKELIKEKGFVYLPLILNPKTLDPRDDNSPKVYQIETAMGSAISLFDGATAVRVPRSRFYPVKKCSELLAVRSDCYLVADEKLIINPARKLMEIRIHLDPKYYSKIDQFNDRFKEGVPSLIECESLSIIGDVYFEKDVKIAGNVTIKNTGNNPAVITKNSIINKDLTF</sequence>
<evidence type="ECO:0000256" key="2">
    <source>
        <dbReference type="ARBA" id="ARBA00022679"/>
    </source>
</evidence>
<dbReference type="AlphaFoldDB" id="E1Y809"/>
<name>E1Y809_9BACT</name>
<proteinExistence type="inferred from homology"/>
<evidence type="ECO:0000256" key="1">
    <source>
        <dbReference type="ARBA" id="ARBA00010401"/>
    </source>
</evidence>
<dbReference type="Gene3D" id="2.160.10.10">
    <property type="entry name" value="Hexapeptide repeat proteins"/>
    <property type="match status" value="1"/>
</dbReference>
<dbReference type="GO" id="GO:0006011">
    <property type="term" value="P:UDP-alpha-D-glucose metabolic process"/>
    <property type="evidence" value="ECO:0007669"/>
    <property type="project" value="InterPro"/>
</dbReference>
<dbReference type="PIRSF" id="PIRSF000806">
    <property type="entry name" value="UDPGP"/>
    <property type="match status" value="1"/>
</dbReference>
<dbReference type="SUPFAM" id="SSF53448">
    <property type="entry name" value="Nucleotide-diphospho-sugar transferases"/>
    <property type="match status" value="1"/>
</dbReference>
<dbReference type="FunFam" id="2.160.10.10:FF:000001">
    <property type="entry name" value="UTP--glucose-1-phosphate uridylyltransferase"/>
    <property type="match status" value="1"/>
</dbReference>
<dbReference type="InterPro" id="IPR016267">
    <property type="entry name" value="UDPGP_trans"/>
</dbReference>
<dbReference type="Gene3D" id="3.90.550.10">
    <property type="entry name" value="Spore Coat Polysaccharide Biosynthesis Protein SpsA, Chain A"/>
    <property type="match status" value="1"/>
</dbReference>
<feature type="binding site" evidence="5">
    <location>
        <position position="212"/>
    </location>
    <ligand>
        <name>UTP</name>
        <dbReference type="ChEBI" id="CHEBI:46398"/>
    </ligand>
</feature>
<gene>
    <name evidence="6" type="ORF">N47_A07320</name>
</gene>
<feature type="binding site" evidence="4">
    <location>
        <position position="182"/>
    </location>
    <ligand>
        <name>substrate</name>
    </ligand>
</feature>
<protein>
    <recommendedName>
        <fullName evidence="7">UTP--glucose-1-phosphate uridylyltransferase</fullName>
    </recommendedName>
</protein>
<keyword evidence="2" id="KW-0808">Transferase</keyword>
<feature type="binding site" evidence="5">
    <location>
        <position position="153"/>
    </location>
    <ligand>
        <name>UTP</name>
        <dbReference type="ChEBI" id="CHEBI:46398"/>
    </ligand>
</feature>
<dbReference type="GO" id="GO:0003983">
    <property type="term" value="F:UTP:glucose-1-phosphate uridylyltransferase activity"/>
    <property type="evidence" value="ECO:0007669"/>
    <property type="project" value="InterPro"/>
</dbReference>
<dbReference type="PANTHER" id="PTHR43511">
    <property type="match status" value="1"/>
</dbReference>
<dbReference type="EMBL" id="FR695864">
    <property type="protein sequence ID" value="CBX26703.1"/>
    <property type="molecule type" value="Genomic_DNA"/>
</dbReference>
<feature type="binding site" evidence="5">
    <location>
        <position position="97"/>
    </location>
    <ligand>
        <name>UTP</name>
        <dbReference type="ChEBI" id="CHEBI:46398"/>
    </ligand>
</feature>
<evidence type="ECO:0000313" key="6">
    <source>
        <dbReference type="EMBL" id="CBX26703.1"/>
    </source>
</evidence>
<keyword evidence="3" id="KW-0548">Nucleotidyltransferase</keyword>
<dbReference type="InterPro" id="IPR029044">
    <property type="entry name" value="Nucleotide-diphossugar_trans"/>
</dbReference>
<feature type="binding site" evidence="5">
    <location>
        <position position="181"/>
    </location>
    <ligand>
        <name>UTP</name>
        <dbReference type="ChEBI" id="CHEBI:46398"/>
    </ligand>
</feature>
<comment type="similarity">
    <text evidence="1">Belongs to the UDPGP type 1 family.</text>
</comment>
<feature type="binding site" evidence="5">
    <location>
        <position position="357"/>
    </location>
    <ligand>
        <name>UTP</name>
        <dbReference type="ChEBI" id="CHEBI:46398"/>
    </ligand>
</feature>
<evidence type="ECO:0000256" key="3">
    <source>
        <dbReference type="ARBA" id="ARBA00022695"/>
    </source>
</evidence>
<accession>E1Y809</accession>